<dbReference type="GO" id="GO:0046872">
    <property type="term" value="F:metal ion binding"/>
    <property type="evidence" value="ECO:0007669"/>
    <property type="project" value="UniProtKB-KW"/>
</dbReference>
<dbReference type="GO" id="GO:0016787">
    <property type="term" value="F:hydrolase activity"/>
    <property type="evidence" value="ECO:0007669"/>
    <property type="project" value="UniProtKB-KW"/>
</dbReference>
<keyword evidence="10" id="KW-1185">Reference proteome</keyword>
<reference evidence="9" key="3">
    <citation type="submission" date="2025-08" db="UniProtKB">
        <authorList>
            <consortium name="Ensembl"/>
        </authorList>
    </citation>
    <scope>IDENTIFICATION</scope>
</reference>
<organism evidence="9 10">
    <name type="scientific">Pelodiscus sinensis</name>
    <name type="common">Chinese softshell turtle</name>
    <name type="synonym">Trionyx sinensis</name>
    <dbReference type="NCBI Taxonomy" id="13735"/>
    <lineage>
        <taxon>Eukaryota</taxon>
        <taxon>Metazoa</taxon>
        <taxon>Chordata</taxon>
        <taxon>Craniata</taxon>
        <taxon>Vertebrata</taxon>
        <taxon>Euteleostomi</taxon>
        <taxon>Archelosauria</taxon>
        <taxon>Testudinata</taxon>
        <taxon>Testudines</taxon>
        <taxon>Cryptodira</taxon>
        <taxon>Trionychia</taxon>
        <taxon>Trionychidae</taxon>
        <taxon>Pelodiscus</taxon>
    </lineage>
</organism>
<dbReference type="PANTHER" id="PTHR22930">
    <property type="match status" value="1"/>
</dbReference>
<evidence type="ECO:0000256" key="4">
    <source>
        <dbReference type="ARBA" id="ARBA00022722"/>
    </source>
</evidence>
<dbReference type="Pfam" id="PF13359">
    <property type="entry name" value="DDE_Tnp_4"/>
    <property type="match status" value="1"/>
</dbReference>
<dbReference type="GO" id="GO:0005634">
    <property type="term" value="C:nucleus"/>
    <property type="evidence" value="ECO:0007669"/>
    <property type="project" value="UniProtKB-SubCell"/>
</dbReference>
<evidence type="ECO:0000256" key="1">
    <source>
        <dbReference type="ARBA" id="ARBA00001968"/>
    </source>
</evidence>
<evidence type="ECO:0000256" key="3">
    <source>
        <dbReference type="ARBA" id="ARBA00006958"/>
    </source>
</evidence>
<dbReference type="EMBL" id="AGCU01023290">
    <property type="status" value="NOT_ANNOTATED_CDS"/>
    <property type="molecule type" value="Genomic_DNA"/>
</dbReference>
<comment type="subcellular location">
    <subcellularLocation>
        <location evidence="2">Nucleus</location>
    </subcellularLocation>
</comment>
<sequence>MRPAIPLQRRLAIALWKLSTPDSYRSIGNQFGVGKSTVGAVLMQVIKAINQVLLRRVVHLADPDVVIQGFGALGFPNCGGAIDGTHIPIHALEHQASLYINRKGYFSVILQAMSDHRGQFMDINVGWSGKAHDARVFYNSSMCRRLHAGTFFPDHHIRSGTWTCPCAWWGMPPTHCSVCLVEDAAYPLQPWLMKLYTGHLNPSRQAFNARLTRAHIVVEGAFSQLKARLDASSPASTSPTTISLPWGQHVVC</sequence>
<dbReference type="GO" id="GO:0004518">
    <property type="term" value="F:nuclease activity"/>
    <property type="evidence" value="ECO:0007669"/>
    <property type="project" value="UniProtKB-KW"/>
</dbReference>
<protein>
    <recommendedName>
        <fullName evidence="8">DDE Tnp4 domain-containing protein</fullName>
    </recommendedName>
</protein>
<evidence type="ECO:0000256" key="5">
    <source>
        <dbReference type="ARBA" id="ARBA00022723"/>
    </source>
</evidence>
<evidence type="ECO:0000313" key="9">
    <source>
        <dbReference type="Ensembl" id="ENSPSIP00000005601.1"/>
    </source>
</evidence>
<dbReference type="Proteomes" id="UP000007267">
    <property type="component" value="Unassembled WGS sequence"/>
</dbReference>
<evidence type="ECO:0000313" key="10">
    <source>
        <dbReference type="Proteomes" id="UP000007267"/>
    </source>
</evidence>
<dbReference type="Ensembl" id="ENSPSIT00000005634.1">
    <property type="protein sequence ID" value="ENSPSIP00000005601.1"/>
    <property type="gene ID" value="ENSPSIG00000005218.1"/>
</dbReference>
<keyword evidence="4" id="KW-0540">Nuclease</keyword>
<keyword evidence="7" id="KW-0539">Nucleus</keyword>
<reference evidence="10" key="2">
    <citation type="journal article" date="2013" name="Nat. Genet.">
        <title>The draft genomes of soft-shell turtle and green sea turtle yield insights into the development and evolution of the turtle-specific body plan.</title>
        <authorList>
            <person name="Wang Z."/>
            <person name="Pascual-Anaya J."/>
            <person name="Zadissa A."/>
            <person name="Li W."/>
            <person name="Niimura Y."/>
            <person name="Huang Z."/>
            <person name="Li C."/>
            <person name="White S."/>
            <person name="Xiong Z."/>
            <person name="Fang D."/>
            <person name="Wang B."/>
            <person name="Ming Y."/>
            <person name="Chen Y."/>
            <person name="Zheng Y."/>
            <person name="Kuraku S."/>
            <person name="Pignatelli M."/>
            <person name="Herrero J."/>
            <person name="Beal K."/>
            <person name="Nozawa M."/>
            <person name="Li Q."/>
            <person name="Wang J."/>
            <person name="Zhang H."/>
            <person name="Yu L."/>
            <person name="Shigenobu S."/>
            <person name="Wang J."/>
            <person name="Liu J."/>
            <person name="Flicek P."/>
            <person name="Searle S."/>
            <person name="Wang J."/>
            <person name="Kuratani S."/>
            <person name="Yin Y."/>
            <person name="Aken B."/>
            <person name="Zhang G."/>
            <person name="Irie N."/>
        </authorList>
    </citation>
    <scope>NUCLEOTIDE SEQUENCE [LARGE SCALE GENOMIC DNA]</scope>
    <source>
        <strain evidence="10">Daiwa-1</strain>
    </source>
</reference>
<dbReference type="AlphaFoldDB" id="K7FC41"/>
<dbReference type="GeneTree" id="ENSGT00940000163810"/>
<reference evidence="10" key="1">
    <citation type="submission" date="2011-10" db="EMBL/GenBank/DDBJ databases">
        <authorList>
            <consortium name="Soft-shell Turtle Genome Consortium"/>
        </authorList>
    </citation>
    <scope>NUCLEOTIDE SEQUENCE [LARGE SCALE GENOMIC DNA]</scope>
    <source>
        <strain evidence="10">Daiwa-1</strain>
    </source>
</reference>
<name>K7FC41_PELSI</name>
<evidence type="ECO:0000256" key="2">
    <source>
        <dbReference type="ARBA" id="ARBA00004123"/>
    </source>
</evidence>
<feature type="domain" description="DDE Tnp4" evidence="8">
    <location>
        <begin position="82"/>
        <end position="228"/>
    </location>
</feature>
<accession>K7FC41</accession>
<evidence type="ECO:0000256" key="7">
    <source>
        <dbReference type="ARBA" id="ARBA00023242"/>
    </source>
</evidence>
<dbReference type="OMA" id="GWEVKAN"/>
<dbReference type="InterPro" id="IPR045249">
    <property type="entry name" value="HARBI1-like"/>
</dbReference>
<evidence type="ECO:0000256" key="6">
    <source>
        <dbReference type="ARBA" id="ARBA00022801"/>
    </source>
</evidence>
<comment type="cofactor">
    <cofactor evidence="1">
        <name>a divalent metal cation</name>
        <dbReference type="ChEBI" id="CHEBI:60240"/>
    </cofactor>
</comment>
<proteinExistence type="inferred from homology"/>
<keyword evidence="5" id="KW-0479">Metal-binding</keyword>
<dbReference type="eggNOG" id="KOG4585">
    <property type="taxonomic scope" value="Eukaryota"/>
</dbReference>
<dbReference type="PANTHER" id="PTHR22930:SF206">
    <property type="entry name" value="NUCLEASE HARBI1"/>
    <property type="match status" value="1"/>
</dbReference>
<comment type="similarity">
    <text evidence="3">Belongs to the HARBI1 family.</text>
</comment>
<dbReference type="HOGENOM" id="CLU_018552_3_2_1"/>
<dbReference type="InterPro" id="IPR027806">
    <property type="entry name" value="HARBI1_dom"/>
</dbReference>
<reference evidence="9" key="4">
    <citation type="submission" date="2025-09" db="UniProtKB">
        <authorList>
            <consortium name="Ensembl"/>
        </authorList>
    </citation>
    <scope>IDENTIFICATION</scope>
</reference>
<keyword evidence="6" id="KW-0378">Hydrolase</keyword>
<evidence type="ECO:0000259" key="8">
    <source>
        <dbReference type="Pfam" id="PF13359"/>
    </source>
</evidence>